<dbReference type="FunCoup" id="A0A2K1IQB5">
    <property type="interactions" value="810"/>
</dbReference>
<feature type="compositionally biased region" description="Basic and acidic residues" evidence="6">
    <location>
        <begin position="187"/>
        <end position="373"/>
    </location>
</feature>
<dbReference type="GO" id="GO:0016020">
    <property type="term" value="C:membrane"/>
    <property type="evidence" value="ECO:0000318"/>
    <property type="project" value="GO_Central"/>
</dbReference>
<feature type="transmembrane region" description="Helical" evidence="7">
    <location>
        <begin position="729"/>
        <end position="752"/>
    </location>
</feature>
<evidence type="ECO:0000256" key="5">
    <source>
        <dbReference type="ARBA" id="ARBA00023136"/>
    </source>
</evidence>
<feature type="transmembrane region" description="Helical" evidence="7">
    <location>
        <begin position="913"/>
        <end position="936"/>
    </location>
</feature>
<feature type="compositionally biased region" description="Basic and acidic residues" evidence="6">
    <location>
        <begin position="480"/>
        <end position="491"/>
    </location>
</feature>
<reference evidence="9" key="3">
    <citation type="submission" date="2020-12" db="UniProtKB">
        <authorList>
            <consortium name="EnsemblPlants"/>
        </authorList>
    </citation>
    <scope>IDENTIFICATION</scope>
</reference>
<evidence type="ECO:0000256" key="3">
    <source>
        <dbReference type="ARBA" id="ARBA00022692"/>
    </source>
</evidence>
<feature type="transmembrane region" description="Helical" evidence="7">
    <location>
        <begin position="852"/>
        <end position="871"/>
    </location>
</feature>
<accession>A0A2K1IQB5</accession>
<keyword evidence="4 7" id="KW-1133">Transmembrane helix</keyword>
<evidence type="ECO:0000256" key="4">
    <source>
        <dbReference type="ARBA" id="ARBA00022989"/>
    </source>
</evidence>
<feature type="transmembrane region" description="Helical" evidence="7">
    <location>
        <begin position="948"/>
        <end position="973"/>
    </location>
</feature>
<dbReference type="InterPro" id="IPR007603">
    <property type="entry name" value="Choline_transptr-like"/>
</dbReference>
<dbReference type="PANTHER" id="PTHR12385">
    <property type="entry name" value="CHOLINE TRANSPORTER-LIKE (SLC FAMILY 44)"/>
    <property type="match status" value="1"/>
</dbReference>
<evidence type="ECO:0000313" key="9">
    <source>
        <dbReference type="EnsemblPlants" id="Pp3c21_1180V3.1"/>
    </source>
</evidence>
<feature type="transmembrane region" description="Helical" evidence="7">
    <location>
        <begin position="758"/>
        <end position="776"/>
    </location>
</feature>
<dbReference type="OMA" id="HEVYPRT"/>
<feature type="transmembrane region" description="Helical" evidence="7">
    <location>
        <begin position="818"/>
        <end position="840"/>
    </location>
</feature>
<feature type="transmembrane region" description="Helical" evidence="7">
    <location>
        <begin position="688"/>
        <end position="708"/>
    </location>
</feature>
<evidence type="ECO:0008006" key="11">
    <source>
        <dbReference type="Google" id="ProtNLM"/>
    </source>
</evidence>
<name>A0A2K1IQB5_PHYPA</name>
<feature type="compositionally biased region" description="Basic and acidic residues" evidence="6">
    <location>
        <begin position="1"/>
        <end position="19"/>
    </location>
</feature>
<feature type="transmembrane region" description="Helical" evidence="7">
    <location>
        <begin position="783"/>
        <end position="798"/>
    </location>
</feature>
<dbReference type="EnsemblPlants" id="Pp3c21_1180V3.1">
    <property type="protein sequence ID" value="Pp3c21_1180V3.1"/>
    <property type="gene ID" value="Pp3c21_1180"/>
</dbReference>
<reference evidence="8 10" key="1">
    <citation type="journal article" date="2008" name="Science">
        <title>The Physcomitrella genome reveals evolutionary insights into the conquest of land by plants.</title>
        <authorList>
            <person name="Rensing S."/>
            <person name="Lang D."/>
            <person name="Zimmer A."/>
            <person name="Terry A."/>
            <person name="Salamov A."/>
            <person name="Shapiro H."/>
            <person name="Nishiyama T."/>
            <person name="Perroud P.-F."/>
            <person name="Lindquist E."/>
            <person name="Kamisugi Y."/>
            <person name="Tanahashi T."/>
            <person name="Sakakibara K."/>
            <person name="Fujita T."/>
            <person name="Oishi K."/>
            <person name="Shin-I T."/>
            <person name="Kuroki Y."/>
            <person name="Toyoda A."/>
            <person name="Suzuki Y."/>
            <person name="Hashimoto A."/>
            <person name="Yamaguchi K."/>
            <person name="Sugano A."/>
            <person name="Kohara Y."/>
            <person name="Fujiyama A."/>
            <person name="Anterola A."/>
            <person name="Aoki S."/>
            <person name="Ashton N."/>
            <person name="Barbazuk W.B."/>
            <person name="Barker E."/>
            <person name="Bennetzen J."/>
            <person name="Bezanilla M."/>
            <person name="Blankenship R."/>
            <person name="Cho S.H."/>
            <person name="Dutcher S."/>
            <person name="Estelle M."/>
            <person name="Fawcett J.A."/>
            <person name="Gundlach H."/>
            <person name="Hanada K."/>
            <person name="Heyl A."/>
            <person name="Hicks K.A."/>
            <person name="Hugh J."/>
            <person name="Lohr M."/>
            <person name="Mayer K."/>
            <person name="Melkozernov A."/>
            <person name="Murata T."/>
            <person name="Nelson D."/>
            <person name="Pils B."/>
            <person name="Prigge M."/>
            <person name="Reiss B."/>
            <person name="Renner T."/>
            <person name="Rombauts S."/>
            <person name="Rushton P."/>
            <person name="Sanderfoot A."/>
            <person name="Schween G."/>
            <person name="Shiu S.-H."/>
            <person name="Stueber K."/>
            <person name="Theodoulou F.L."/>
            <person name="Tu H."/>
            <person name="Van de Peer Y."/>
            <person name="Verrier P.J."/>
            <person name="Waters E."/>
            <person name="Wood A."/>
            <person name="Yang L."/>
            <person name="Cove D."/>
            <person name="Cuming A."/>
            <person name="Hasebe M."/>
            <person name="Lucas S."/>
            <person name="Mishler D.B."/>
            <person name="Reski R."/>
            <person name="Grigoriev I."/>
            <person name="Quatrano R.S."/>
            <person name="Boore J.L."/>
        </authorList>
    </citation>
    <scope>NUCLEOTIDE SEQUENCE [LARGE SCALE GENOMIC DNA]</scope>
    <source>
        <strain evidence="9 10">cv. Gransden 2004</strain>
    </source>
</reference>
<evidence type="ECO:0000256" key="1">
    <source>
        <dbReference type="ARBA" id="ARBA00004141"/>
    </source>
</evidence>
<dbReference type="Pfam" id="PF04515">
    <property type="entry name" value="Choline_transpo"/>
    <property type="match status" value="1"/>
</dbReference>
<dbReference type="GO" id="GO:0055085">
    <property type="term" value="P:transmembrane transport"/>
    <property type="evidence" value="ECO:0000318"/>
    <property type="project" value="GO_Central"/>
</dbReference>
<dbReference type="Gramene" id="Pp3c21_1180V3.1">
    <property type="protein sequence ID" value="Pp3c21_1180V3.1"/>
    <property type="gene ID" value="Pp3c21_1180"/>
</dbReference>
<dbReference type="EMBL" id="ABEU02000021">
    <property type="protein sequence ID" value="PNR31463.1"/>
    <property type="molecule type" value="Genomic_DNA"/>
</dbReference>
<comment type="subcellular location">
    <subcellularLocation>
        <location evidence="1">Membrane</location>
        <topology evidence="1">Multi-pass membrane protein</topology>
    </subcellularLocation>
</comment>
<dbReference type="RefSeq" id="XP_024359710.1">
    <property type="nucleotide sequence ID" value="XM_024503942.2"/>
</dbReference>
<dbReference type="Gramene" id="Pp3c21_1180V3.2">
    <property type="protein sequence ID" value="Pp3c21_1180V3.2"/>
    <property type="gene ID" value="Pp3c21_1180"/>
</dbReference>
<reference evidence="8 10" key="2">
    <citation type="journal article" date="2018" name="Plant J.">
        <title>The Physcomitrella patens chromosome-scale assembly reveals moss genome structure and evolution.</title>
        <authorList>
            <person name="Lang D."/>
            <person name="Ullrich K.K."/>
            <person name="Murat F."/>
            <person name="Fuchs J."/>
            <person name="Jenkins J."/>
            <person name="Haas F.B."/>
            <person name="Piednoel M."/>
            <person name="Gundlach H."/>
            <person name="Van Bel M."/>
            <person name="Meyberg R."/>
            <person name="Vives C."/>
            <person name="Morata J."/>
            <person name="Symeonidi A."/>
            <person name="Hiss M."/>
            <person name="Muchero W."/>
            <person name="Kamisugi Y."/>
            <person name="Saleh O."/>
            <person name="Blanc G."/>
            <person name="Decker E.L."/>
            <person name="van Gessel N."/>
            <person name="Grimwood J."/>
            <person name="Hayes R.D."/>
            <person name="Graham S.W."/>
            <person name="Gunter L.E."/>
            <person name="McDaniel S.F."/>
            <person name="Hoernstein S.N.W."/>
            <person name="Larsson A."/>
            <person name="Li F.W."/>
            <person name="Perroud P.F."/>
            <person name="Phillips J."/>
            <person name="Ranjan P."/>
            <person name="Rokshar D.S."/>
            <person name="Rothfels C.J."/>
            <person name="Schneider L."/>
            <person name="Shu S."/>
            <person name="Stevenson D.W."/>
            <person name="Thummler F."/>
            <person name="Tillich M."/>
            <person name="Villarreal Aguilar J.C."/>
            <person name="Widiez T."/>
            <person name="Wong G.K."/>
            <person name="Wymore A."/>
            <person name="Zhang Y."/>
            <person name="Zimmer A.D."/>
            <person name="Quatrano R.S."/>
            <person name="Mayer K.F.X."/>
            <person name="Goodstein D."/>
            <person name="Casacuberta J.M."/>
            <person name="Vandepoele K."/>
            <person name="Reski R."/>
            <person name="Cuming A.C."/>
            <person name="Tuskan G.A."/>
            <person name="Maumus F."/>
            <person name="Salse J."/>
            <person name="Schmutz J."/>
            <person name="Rensing S.A."/>
        </authorList>
    </citation>
    <scope>NUCLEOTIDE SEQUENCE [LARGE SCALE GENOMIC DNA]</scope>
    <source>
        <strain evidence="9 10">cv. Gransden 2004</strain>
    </source>
</reference>
<dbReference type="EnsemblPlants" id="Pp3c21_1180V3.2">
    <property type="protein sequence ID" value="Pp3c21_1180V3.2"/>
    <property type="gene ID" value="Pp3c21_1180"/>
</dbReference>
<feature type="region of interest" description="Disordered" evidence="6">
    <location>
        <begin position="441"/>
        <end position="496"/>
    </location>
</feature>
<evidence type="ECO:0000256" key="2">
    <source>
        <dbReference type="ARBA" id="ARBA00007168"/>
    </source>
</evidence>
<evidence type="ECO:0000313" key="8">
    <source>
        <dbReference type="EMBL" id="PNR31463.1"/>
    </source>
</evidence>
<dbReference type="PaxDb" id="3218-PP1S191_108V6.1"/>
<dbReference type="PANTHER" id="PTHR12385:SF93">
    <property type="entry name" value="CHOLINE TRANSPORTER-LIKE PROTEIN"/>
    <property type="match status" value="1"/>
</dbReference>
<keyword evidence="3 7" id="KW-0812">Transmembrane</keyword>
<feature type="transmembrane region" description="Helical" evidence="7">
    <location>
        <begin position="574"/>
        <end position="596"/>
    </location>
</feature>
<dbReference type="OrthoDB" id="44736at2759"/>
<sequence length="1006" mass="114905">MAYYNEHERLRPYAPRDEYVSQGHDGPEFTLGRAPPSNDPYWQPPSFRTAPDYQPFPVREEYPRGVPHEVYPRTLTSTTFTPDDILGGPLFDFGPSQDPDYGRVPSHRSFDSGHDSEYDLRRPLHDFPQSDYDRRPSHDFDHERRPQSQYAPRPPEFDSRSRPYYDQGSPPKFDRGPPSEFDLGHQPQHERSRPVDFDRRPPPPDFDRRHPSADFDRRYPPSEFDRRPPPPDFDRRHPPADFDSRYPPSEYDRRPFPPEFDRRPPPPEFDRRPPPEFDRRPPPPEFDRRPPPEFDRRSPPPEFDRRPPPEFDRRYPPSDFDNRSLHGHDHRPHDIDRRPEPHYGQRPPEVEHRPPPPPEVEHRPPPEVEHRPLPEVVLTPPPEVEQRHVSAEVPSDAGFQPPLPYEPEQHLNLPESPKRPASPPPPVVIYPPAPVVACPPQEFATERAISPPHPPADDVGPQFPPMPYEPDAAPQPQVETSRDIPHEHRPPDVVPQFVPPMPYEPEGRSPMHHHHDEYPDGYPPHMDLESRGVEGAVPYPMEGGPPPLHQDAYYGQVTDHGHVKKRHFQACKDYWAAFLFFLHFWAVVGVCIYLGVRGLIKSNQNEELLRAYALAPSPTPLNSESLYNIKHWAPQLAAATGAGWWFAFIWQSLIRAHPLPMIKICLCLGAVSTGLLGIILLSTGTAKGLIGLLFVAFALFQGLYVHLVRHRMEFAGIMLRRALLTVHEYKSLYVISMWTVFLAMFWLAIWIFGVSGALSFQHGGYYVALLVISLAWSMEVLRNTVNVTVASVIGTYYYEMGNMPHLPVLRSYQRAWTLSFGSVCLGSIFVTPVTTLHAIAKRLANEQGANEFLFSCVNCFLGVLEFFIKHFNKWAFVGVGLHGKSFVRSAKETWILFKEQETMLLVNDDLSGAVLLTGCIIGGVVTALVGGCWTFATHRNLTVGVSIVSFLLGFFVTYLTMVVSESAVAAYFVCFSEDPRVLAKHDPALAQYMTRRNDQLKQELED</sequence>
<gene>
    <name evidence="9" type="primary">LOC112274435</name>
    <name evidence="8" type="ORF">PHYPA_025584</name>
</gene>
<evidence type="ECO:0000256" key="7">
    <source>
        <dbReference type="SAM" id="Phobius"/>
    </source>
</evidence>
<feature type="compositionally biased region" description="Basic and acidic residues" evidence="6">
    <location>
        <begin position="108"/>
        <end position="125"/>
    </location>
</feature>
<proteinExistence type="inferred from homology"/>
<dbReference type="GO" id="GO:0022857">
    <property type="term" value="F:transmembrane transporter activity"/>
    <property type="evidence" value="ECO:0000318"/>
    <property type="project" value="GO_Central"/>
</dbReference>
<keyword evidence="10" id="KW-1185">Reference proteome</keyword>
<comment type="similarity">
    <text evidence="2">Belongs to the CTL (choline transporter-like) family.</text>
</comment>
<evidence type="ECO:0000313" key="10">
    <source>
        <dbReference type="Proteomes" id="UP000006727"/>
    </source>
</evidence>
<protein>
    <recommendedName>
        <fullName evidence="11">Choline transporter-like protein</fullName>
    </recommendedName>
</protein>
<keyword evidence="5 7" id="KW-0472">Membrane</keyword>
<feature type="transmembrane region" description="Helical" evidence="7">
    <location>
        <begin position="662"/>
        <end position="682"/>
    </location>
</feature>
<dbReference type="KEGG" id="ppp:112274435"/>
<evidence type="ECO:0000256" key="6">
    <source>
        <dbReference type="SAM" id="MobiDB-lite"/>
    </source>
</evidence>
<feature type="region of interest" description="Disordered" evidence="6">
    <location>
        <begin position="1"/>
        <end position="61"/>
    </location>
</feature>
<dbReference type="AlphaFoldDB" id="A0A2K1IQB5"/>
<dbReference type="Proteomes" id="UP000006727">
    <property type="component" value="Chromosome 21"/>
</dbReference>
<dbReference type="GeneID" id="112274435"/>
<feature type="compositionally biased region" description="Basic and acidic residues" evidence="6">
    <location>
        <begin position="131"/>
        <end position="146"/>
    </location>
</feature>
<organism evidence="8">
    <name type="scientific">Physcomitrium patens</name>
    <name type="common">Spreading-leaved earth moss</name>
    <name type="synonym">Physcomitrella patens</name>
    <dbReference type="NCBI Taxonomy" id="3218"/>
    <lineage>
        <taxon>Eukaryota</taxon>
        <taxon>Viridiplantae</taxon>
        <taxon>Streptophyta</taxon>
        <taxon>Embryophyta</taxon>
        <taxon>Bryophyta</taxon>
        <taxon>Bryophytina</taxon>
        <taxon>Bryopsida</taxon>
        <taxon>Funariidae</taxon>
        <taxon>Funariales</taxon>
        <taxon>Funariaceae</taxon>
        <taxon>Physcomitrium</taxon>
    </lineage>
</organism>
<feature type="region of interest" description="Disordered" evidence="6">
    <location>
        <begin position="74"/>
        <end position="426"/>
    </location>
</feature>